<protein>
    <submittedName>
        <fullName evidence="4">Thaumatin protein</fullName>
    </submittedName>
</protein>
<dbReference type="OrthoDB" id="430315at2759"/>
<evidence type="ECO:0000256" key="2">
    <source>
        <dbReference type="SAM" id="Phobius"/>
    </source>
</evidence>
<dbReference type="PANTHER" id="PTHR31737">
    <property type="entry name" value="PROTEIN TOS1"/>
    <property type="match status" value="1"/>
</dbReference>
<evidence type="ECO:0000256" key="3">
    <source>
        <dbReference type="SAM" id="SignalP"/>
    </source>
</evidence>
<feature type="compositionally biased region" description="Polar residues" evidence="1">
    <location>
        <begin position="177"/>
        <end position="188"/>
    </location>
</feature>
<dbReference type="SMART" id="SM00205">
    <property type="entry name" value="THN"/>
    <property type="match status" value="1"/>
</dbReference>
<dbReference type="InterPro" id="IPR001938">
    <property type="entry name" value="Thaumatin"/>
</dbReference>
<dbReference type="EMBL" id="LNFO01001833">
    <property type="protein sequence ID" value="KUF88476.1"/>
    <property type="molecule type" value="Genomic_DNA"/>
</dbReference>
<dbReference type="SUPFAM" id="SSF49870">
    <property type="entry name" value="Osmotin, thaumatin-like protein"/>
    <property type="match status" value="1"/>
</dbReference>
<keyword evidence="3" id="KW-0732">Signal</keyword>
<gene>
    <name evidence="4" type="ORF">AM587_10003863</name>
    <name evidence="5" type="ORF">AM587_10005769</name>
</gene>
<dbReference type="PROSITE" id="PS51367">
    <property type="entry name" value="THAUMATIN_2"/>
    <property type="match status" value="1"/>
</dbReference>
<feature type="transmembrane region" description="Helical" evidence="2">
    <location>
        <begin position="296"/>
        <end position="317"/>
    </location>
</feature>
<keyword evidence="2" id="KW-0472">Membrane</keyword>
<sequence length="358" mass="36796">MVWHSSMSAVVAVALGLFAQAQAFEVTLVNSCSESIDVFDSKTTEKLQPGGSSTRTVSPGGAYVYRKGTGGQATLAEFSADNNAAWYDISIIPTGEKQGPGNCGSLEECMDVTGGVGFNVAMNIEPSQPDGSRCVSLTCMENGCNDAYQYPADDTKTHSCPSSVDFTVTFCPGGSSGATQTVDQTVNQAPSASSVSATDDDDAGASQWNDFVGQVGAHNETSGSSGVDVGDKSGSDVDNEPGSKPTTQVSVTPAPASYEKGGVQTTPSSVMQTSNDNGAVQQANTQSSEGSSGSTAYVVVCIGAAVGMIAVAAIVVIRKKKQAFDEMDNKTPVLNTMRDGPTDHSVLMTATNHNTTVL</sequence>
<accession>A0A0W8CX85</accession>
<keyword evidence="2" id="KW-0812">Transmembrane</keyword>
<organism evidence="4 6">
    <name type="scientific">Phytophthora nicotianae</name>
    <name type="common">Potato buckeye rot agent</name>
    <name type="synonym">Phytophthora parasitica</name>
    <dbReference type="NCBI Taxonomy" id="4792"/>
    <lineage>
        <taxon>Eukaryota</taxon>
        <taxon>Sar</taxon>
        <taxon>Stramenopiles</taxon>
        <taxon>Oomycota</taxon>
        <taxon>Peronosporomycetes</taxon>
        <taxon>Peronosporales</taxon>
        <taxon>Peronosporaceae</taxon>
        <taxon>Phytophthora</taxon>
    </lineage>
</organism>
<comment type="caution">
    <text evidence="4">The sequence shown here is derived from an EMBL/GenBank/DDBJ whole genome shotgun (WGS) entry which is preliminary data.</text>
</comment>
<feature type="compositionally biased region" description="Polar residues" evidence="1">
    <location>
        <begin position="263"/>
        <end position="291"/>
    </location>
</feature>
<dbReference type="PANTHER" id="PTHR31737:SF2">
    <property type="entry name" value="PROTEIN TOS1"/>
    <property type="match status" value="1"/>
</dbReference>
<feature type="region of interest" description="Disordered" evidence="1">
    <location>
        <begin position="177"/>
        <end position="291"/>
    </location>
</feature>
<dbReference type="Gene3D" id="2.60.110.10">
    <property type="entry name" value="Thaumatin"/>
    <property type="match status" value="2"/>
</dbReference>
<proteinExistence type="predicted"/>
<evidence type="ECO:0000313" key="4">
    <source>
        <dbReference type="EMBL" id="KUF88476.1"/>
    </source>
</evidence>
<reference evidence="4 6" key="1">
    <citation type="submission" date="2015-11" db="EMBL/GenBank/DDBJ databases">
        <title>Genomes and virulence difference between two physiological races of Phytophthora nicotianae.</title>
        <authorList>
            <person name="Liu H."/>
            <person name="Ma X."/>
            <person name="Yu H."/>
            <person name="Fang D."/>
            <person name="Li Y."/>
            <person name="Wang X."/>
            <person name="Wang W."/>
            <person name="Dong Y."/>
            <person name="Xiao B."/>
        </authorList>
    </citation>
    <scope>NUCLEOTIDE SEQUENCE [LARGE SCALE GENOMIC DNA]</scope>
    <source>
        <strain evidence="4">Race 0</strain>
        <strain evidence="6">race 0</strain>
    </source>
</reference>
<dbReference type="Proteomes" id="UP000052943">
    <property type="component" value="Unassembled WGS sequence"/>
</dbReference>
<evidence type="ECO:0000313" key="6">
    <source>
        <dbReference type="Proteomes" id="UP000052943"/>
    </source>
</evidence>
<dbReference type="AlphaFoldDB" id="A0A0W8CX85"/>
<dbReference type="InterPro" id="IPR037176">
    <property type="entry name" value="Osmotin/thaumatin-like_sf"/>
</dbReference>
<evidence type="ECO:0000313" key="5">
    <source>
        <dbReference type="EMBL" id="KUF92280.1"/>
    </source>
</evidence>
<evidence type="ECO:0000256" key="1">
    <source>
        <dbReference type="SAM" id="MobiDB-lite"/>
    </source>
</evidence>
<keyword evidence="2" id="KW-1133">Transmembrane helix</keyword>
<dbReference type="EMBL" id="LNFO01001355">
    <property type="protein sequence ID" value="KUF92280.1"/>
    <property type="molecule type" value="Genomic_DNA"/>
</dbReference>
<feature type="signal peptide" evidence="3">
    <location>
        <begin position="1"/>
        <end position="23"/>
    </location>
</feature>
<name>A0A0W8CX85_PHYNI</name>
<feature type="chain" id="PRO_5007440312" evidence="3">
    <location>
        <begin position="24"/>
        <end position="358"/>
    </location>
</feature>